<dbReference type="Pfam" id="PF05257">
    <property type="entry name" value="CHAP"/>
    <property type="match status" value="1"/>
</dbReference>
<accession>A0A1G7BBT0</accession>
<evidence type="ECO:0000259" key="2">
    <source>
        <dbReference type="PROSITE" id="PS50911"/>
    </source>
</evidence>
<gene>
    <name evidence="3" type="ORF">SAMN04488105_10268</name>
</gene>
<evidence type="ECO:0000256" key="1">
    <source>
        <dbReference type="SAM" id="SignalP"/>
    </source>
</evidence>
<dbReference type="STRING" id="282683.SAMN04488105_10268"/>
<feature type="chain" id="PRO_5011752566" evidence="1">
    <location>
        <begin position="25"/>
        <end position="184"/>
    </location>
</feature>
<proteinExistence type="predicted"/>
<dbReference type="InterPro" id="IPR007921">
    <property type="entry name" value="CHAP_dom"/>
</dbReference>
<dbReference type="PROSITE" id="PS51257">
    <property type="entry name" value="PROKAR_LIPOPROTEIN"/>
    <property type="match status" value="1"/>
</dbReference>
<reference evidence="4" key="1">
    <citation type="submission" date="2016-10" db="EMBL/GenBank/DDBJ databases">
        <authorList>
            <person name="Varghese N."/>
            <person name="Submissions S."/>
        </authorList>
    </citation>
    <scope>NUCLEOTIDE SEQUENCE [LARGE SCALE GENOMIC DNA]</scope>
    <source>
        <strain evidence="4">DSM 10146</strain>
    </source>
</reference>
<dbReference type="Gene3D" id="3.90.1720.10">
    <property type="entry name" value="endopeptidase domain like (from Nostoc punctiforme)"/>
    <property type="match status" value="1"/>
</dbReference>
<dbReference type="InterPro" id="IPR038765">
    <property type="entry name" value="Papain-like_cys_pep_sf"/>
</dbReference>
<evidence type="ECO:0000313" key="3">
    <source>
        <dbReference type="EMBL" id="SDE24357.1"/>
    </source>
</evidence>
<keyword evidence="4" id="KW-1185">Reference proteome</keyword>
<feature type="domain" description="Peptidase C51" evidence="2">
    <location>
        <begin position="40"/>
        <end position="160"/>
    </location>
</feature>
<dbReference type="AlphaFoldDB" id="A0A1G7BBT0"/>
<dbReference type="OrthoDB" id="7279151at2"/>
<sequence>MRVTRVRKAGLCLPVLCALLLATAACSTKSPDITYASSAGIDLDRRAMALREVKELQNAGKRVWCVPFARNASGVEIRGNANTWWGKAKGLYDRGAEPVVGSVMAFAGTGGMPMGHVAVVSEVVSDREIRIDHANWSRNKVSLGMSVKDVSASGDWSSVQVESNPGAYGKSYPINGFIYPAAMN</sequence>
<dbReference type="Proteomes" id="UP000198994">
    <property type="component" value="Unassembled WGS sequence"/>
</dbReference>
<dbReference type="EMBL" id="FNAV01000002">
    <property type="protein sequence ID" value="SDE24357.1"/>
    <property type="molecule type" value="Genomic_DNA"/>
</dbReference>
<protein>
    <submittedName>
        <fullName evidence="3">CHAP domain-containing protein</fullName>
    </submittedName>
</protein>
<dbReference type="SUPFAM" id="SSF54001">
    <property type="entry name" value="Cysteine proteinases"/>
    <property type="match status" value="1"/>
</dbReference>
<keyword evidence="1" id="KW-0732">Signal</keyword>
<name>A0A1G7BBT0_9RHOB</name>
<dbReference type="PROSITE" id="PS50911">
    <property type="entry name" value="CHAP"/>
    <property type="match status" value="1"/>
</dbReference>
<dbReference type="RefSeq" id="WP_089955033.1">
    <property type="nucleotide sequence ID" value="NZ_FNAV01000002.1"/>
</dbReference>
<feature type="signal peptide" evidence="1">
    <location>
        <begin position="1"/>
        <end position="24"/>
    </location>
</feature>
<evidence type="ECO:0000313" key="4">
    <source>
        <dbReference type="Proteomes" id="UP000198994"/>
    </source>
</evidence>
<organism evidence="3 4">
    <name type="scientific">Salipiger thiooxidans</name>
    <dbReference type="NCBI Taxonomy" id="282683"/>
    <lineage>
        <taxon>Bacteria</taxon>
        <taxon>Pseudomonadati</taxon>
        <taxon>Pseudomonadota</taxon>
        <taxon>Alphaproteobacteria</taxon>
        <taxon>Rhodobacterales</taxon>
        <taxon>Roseobacteraceae</taxon>
        <taxon>Salipiger</taxon>
    </lineage>
</organism>